<keyword evidence="5" id="KW-0175">Coiled coil</keyword>
<dbReference type="InterPro" id="IPR000962">
    <property type="entry name" value="Znf_DskA_TraR"/>
</dbReference>
<dbReference type="PROSITE" id="PS51128">
    <property type="entry name" value="ZF_DKSA_2"/>
    <property type="match status" value="1"/>
</dbReference>
<dbReference type="SUPFAM" id="SSF57716">
    <property type="entry name" value="Glucocorticoid receptor-like (DNA-binding domain)"/>
    <property type="match status" value="1"/>
</dbReference>
<evidence type="ECO:0000256" key="5">
    <source>
        <dbReference type="SAM" id="Coils"/>
    </source>
</evidence>
<gene>
    <name evidence="7" type="ORF">C0W27_20705</name>
</gene>
<dbReference type="InterPro" id="IPR020458">
    <property type="entry name" value="Znf_DskA_TraR_CS"/>
</dbReference>
<comment type="caution">
    <text evidence="7">The sequence shown here is derived from an EMBL/GenBank/DDBJ whole genome shotgun (WGS) entry which is preliminary data.</text>
</comment>
<dbReference type="RefSeq" id="WP_052957761.1">
    <property type="nucleotide sequence ID" value="NZ_JZSW01000007.1"/>
</dbReference>
<keyword evidence="1" id="KW-0479">Metal-binding</keyword>
<reference evidence="7 8" key="1">
    <citation type="submission" date="2018-01" db="EMBL/GenBank/DDBJ databases">
        <title>Whole genome sequencing of Histamine producing bacteria.</title>
        <authorList>
            <person name="Butler K."/>
        </authorList>
    </citation>
    <scope>NUCLEOTIDE SEQUENCE [LARGE SCALE GENOMIC DNA]</scope>
    <source>
        <strain evidence="7 8">A6-1</strain>
    </source>
</reference>
<evidence type="ECO:0000313" key="7">
    <source>
        <dbReference type="EMBL" id="PSX03919.1"/>
    </source>
</evidence>
<feature type="zinc finger region" description="dksA C4-type" evidence="4">
    <location>
        <begin position="89"/>
        <end position="113"/>
    </location>
</feature>
<proteinExistence type="predicted"/>
<dbReference type="Proteomes" id="UP000240989">
    <property type="component" value="Unassembled WGS sequence"/>
</dbReference>
<keyword evidence="3" id="KW-0862">Zinc</keyword>
<evidence type="ECO:0000256" key="1">
    <source>
        <dbReference type="ARBA" id="ARBA00022723"/>
    </source>
</evidence>
<accession>A0ABX5GYE2</accession>
<evidence type="ECO:0000259" key="6">
    <source>
        <dbReference type="Pfam" id="PF01258"/>
    </source>
</evidence>
<organism evidence="7 8">
    <name type="scientific">Photobacterium angustum</name>
    <dbReference type="NCBI Taxonomy" id="661"/>
    <lineage>
        <taxon>Bacteria</taxon>
        <taxon>Pseudomonadati</taxon>
        <taxon>Pseudomonadota</taxon>
        <taxon>Gammaproteobacteria</taxon>
        <taxon>Vibrionales</taxon>
        <taxon>Vibrionaceae</taxon>
        <taxon>Photobacterium</taxon>
    </lineage>
</organism>
<dbReference type="PANTHER" id="PTHR33823:SF4">
    <property type="entry name" value="GENERAL STRESS PROTEIN 16O"/>
    <property type="match status" value="1"/>
</dbReference>
<dbReference type="EMBL" id="PYOU01000027">
    <property type="protein sequence ID" value="PSX03919.1"/>
    <property type="molecule type" value="Genomic_DNA"/>
</dbReference>
<dbReference type="Pfam" id="PF01258">
    <property type="entry name" value="zf-dskA_traR"/>
    <property type="match status" value="1"/>
</dbReference>
<evidence type="ECO:0000256" key="4">
    <source>
        <dbReference type="PROSITE-ProRule" id="PRU00510"/>
    </source>
</evidence>
<keyword evidence="2" id="KW-0863">Zinc-finger</keyword>
<feature type="domain" description="Zinc finger DksA/TraR C4-type" evidence="6">
    <location>
        <begin position="85"/>
        <end position="119"/>
    </location>
</feature>
<evidence type="ECO:0000256" key="2">
    <source>
        <dbReference type="ARBA" id="ARBA00022771"/>
    </source>
</evidence>
<dbReference type="PANTHER" id="PTHR33823">
    <property type="entry name" value="RNA POLYMERASE-BINDING TRANSCRIPTION FACTOR DKSA-RELATED"/>
    <property type="match status" value="1"/>
</dbReference>
<keyword evidence="8" id="KW-1185">Reference proteome</keyword>
<dbReference type="Gene3D" id="1.20.120.910">
    <property type="entry name" value="DksA, coiled-coil domain"/>
    <property type="match status" value="1"/>
</dbReference>
<name>A0ABX5GYE2_PHOAN</name>
<evidence type="ECO:0000256" key="3">
    <source>
        <dbReference type="ARBA" id="ARBA00022833"/>
    </source>
</evidence>
<protein>
    <recommendedName>
        <fullName evidence="6">Zinc finger DksA/TraR C4-type domain-containing protein</fullName>
    </recommendedName>
</protein>
<evidence type="ECO:0000313" key="8">
    <source>
        <dbReference type="Proteomes" id="UP000240989"/>
    </source>
</evidence>
<dbReference type="PROSITE" id="PS01102">
    <property type="entry name" value="ZF_DKSA_1"/>
    <property type="match status" value="1"/>
</dbReference>
<sequence length="122" mass="14060">MDNAVVLNLEQMILRVPHLEIEKRTMLENKKKELQNLLSTSVGHCESGDIAENERLLNDIKTSINLLENEHSQALNAISRINVNDYGYCEYCGVDIALKRLNYLPFAPHCVDCQDYLERKRV</sequence>
<feature type="coiled-coil region" evidence="5">
    <location>
        <begin position="50"/>
        <end position="77"/>
    </location>
</feature>